<keyword evidence="1" id="KW-0472">Membrane</keyword>
<dbReference type="Proteomes" id="UP000065261">
    <property type="component" value="Chromosome I"/>
</dbReference>
<keyword evidence="1" id="KW-0812">Transmembrane</keyword>
<reference evidence="2 3" key="1">
    <citation type="submission" date="2015-03" db="EMBL/GenBank/DDBJ databases">
        <authorList>
            <person name="Murphy D."/>
        </authorList>
    </citation>
    <scope>NUCLEOTIDE SEQUENCE [LARGE SCALE GENOMIC DNA]</scope>
    <source>
        <strain evidence="2 3">KMM 520</strain>
    </source>
</reference>
<evidence type="ECO:0000313" key="2">
    <source>
        <dbReference type="EMBL" id="ALS33017.1"/>
    </source>
</evidence>
<protein>
    <recommendedName>
        <fullName evidence="4">Orphan protein</fullName>
    </recommendedName>
</protein>
<feature type="transmembrane region" description="Helical" evidence="1">
    <location>
        <begin position="129"/>
        <end position="147"/>
    </location>
</feature>
<evidence type="ECO:0008006" key="4">
    <source>
        <dbReference type="Google" id="ProtNLM"/>
    </source>
</evidence>
<sequence length="157" mass="17409">MTNQVEVSAKNGMHFKFYSDDVEVTYYCSPVSGKEVVKVNGEIVSEAQNFKFSSTHQFEVNGNPAKIRLNAHGLTKSVTLCEFFVADELVKAYKLTYGTKGKVPLMAQLVISVIAAAVGWFFAAQLLSSWLAFAIVIALLGLALFKFEKPNWECEEL</sequence>
<dbReference type="OrthoDB" id="6315634at2"/>
<dbReference type="PATRIC" id="fig|1315283.4.peg.1611"/>
<dbReference type="AlphaFoldDB" id="A0A0U2WZG9"/>
<name>A0A0U2WZG9_9GAMM</name>
<evidence type="ECO:0000256" key="1">
    <source>
        <dbReference type="SAM" id="Phobius"/>
    </source>
</evidence>
<feature type="transmembrane region" description="Helical" evidence="1">
    <location>
        <begin position="103"/>
        <end position="123"/>
    </location>
</feature>
<dbReference type="RefSeq" id="WP_058373373.1">
    <property type="nucleotide sequence ID" value="NZ_CP011034.1"/>
</dbReference>
<dbReference type="KEGG" id="ptn:PTRA_a1867"/>
<gene>
    <name evidence="2" type="ORF">PTRA_a1867</name>
</gene>
<keyword evidence="1" id="KW-1133">Transmembrane helix</keyword>
<accession>A0A0U2WZG9</accession>
<evidence type="ECO:0000313" key="3">
    <source>
        <dbReference type="Proteomes" id="UP000065261"/>
    </source>
</evidence>
<organism evidence="2">
    <name type="scientific">Pseudoalteromonas translucida KMM 520</name>
    <dbReference type="NCBI Taxonomy" id="1315283"/>
    <lineage>
        <taxon>Bacteria</taxon>
        <taxon>Pseudomonadati</taxon>
        <taxon>Pseudomonadota</taxon>
        <taxon>Gammaproteobacteria</taxon>
        <taxon>Alteromonadales</taxon>
        <taxon>Pseudoalteromonadaceae</taxon>
        <taxon>Pseudoalteromonas</taxon>
    </lineage>
</organism>
<proteinExistence type="predicted"/>
<dbReference type="EMBL" id="CP011034">
    <property type="protein sequence ID" value="ALS33017.1"/>
    <property type="molecule type" value="Genomic_DNA"/>
</dbReference>